<feature type="region of interest" description="Disordered" evidence="2">
    <location>
        <begin position="277"/>
        <end position="362"/>
    </location>
</feature>
<dbReference type="SUPFAM" id="SSF101447">
    <property type="entry name" value="Formin homology 2 domain (FH2 domain)"/>
    <property type="match status" value="1"/>
</dbReference>
<dbReference type="Gene3D" id="1.20.58.630">
    <property type="match status" value="1"/>
</dbReference>
<dbReference type="PROSITE" id="PS51231">
    <property type="entry name" value="DAD"/>
    <property type="match status" value="1"/>
</dbReference>
<protein>
    <recommendedName>
        <fullName evidence="7">FH2 domain-containing protein</fullName>
    </recommendedName>
</protein>
<organism evidence="5 6">
    <name type="scientific">Mola mola</name>
    <name type="common">Ocean sunfish</name>
    <name type="synonym">Tetraodon mola</name>
    <dbReference type="NCBI Taxonomy" id="94237"/>
    <lineage>
        <taxon>Eukaryota</taxon>
        <taxon>Metazoa</taxon>
        <taxon>Chordata</taxon>
        <taxon>Craniata</taxon>
        <taxon>Vertebrata</taxon>
        <taxon>Euteleostomi</taxon>
        <taxon>Actinopterygii</taxon>
        <taxon>Neopterygii</taxon>
        <taxon>Teleostei</taxon>
        <taxon>Neoteleostei</taxon>
        <taxon>Acanthomorphata</taxon>
        <taxon>Eupercaria</taxon>
        <taxon>Tetraodontiformes</taxon>
        <taxon>Molidae</taxon>
        <taxon>Mola</taxon>
    </lineage>
</organism>
<dbReference type="InterPro" id="IPR043592">
    <property type="entry name" value="FMNL_animal"/>
</dbReference>
<feature type="compositionally biased region" description="Basic and acidic residues" evidence="2">
    <location>
        <begin position="349"/>
        <end position="362"/>
    </location>
</feature>
<dbReference type="Pfam" id="PF02181">
    <property type="entry name" value="FH2"/>
    <property type="match status" value="1"/>
</dbReference>
<dbReference type="PROSITE" id="PS51444">
    <property type="entry name" value="FH2"/>
    <property type="match status" value="1"/>
</dbReference>
<evidence type="ECO:0000259" key="3">
    <source>
        <dbReference type="PROSITE" id="PS51231"/>
    </source>
</evidence>
<keyword evidence="6" id="KW-1185">Reference proteome</keyword>
<feature type="compositionally biased region" description="Basic and acidic residues" evidence="2">
    <location>
        <begin position="317"/>
        <end position="335"/>
    </location>
</feature>
<dbReference type="STRING" id="94237.ENSMMOP00000027099"/>
<dbReference type="InterPro" id="IPR015425">
    <property type="entry name" value="FH2_Formin"/>
</dbReference>
<dbReference type="Ensembl" id="ENSMMOT00000027562.1">
    <property type="protein sequence ID" value="ENSMMOP00000027099.1"/>
    <property type="gene ID" value="ENSMMOG00000020501.1"/>
</dbReference>
<dbReference type="Proteomes" id="UP000261620">
    <property type="component" value="Unplaced"/>
</dbReference>
<feature type="domain" description="DAD" evidence="3">
    <location>
        <begin position="329"/>
        <end position="362"/>
    </location>
</feature>
<reference evidence="5" key="1">
    <citation type="submission" date="2025-08" db="UniProtKB">
        <authorList>
            <consortium name="Ensembl"/>
        </authorList>
    </citation>
    <scope>IDENTIFICATION</scope>
</reference>
<dbReference type="InterPro" id="IPR042201">
    <property type="entry name" value="FH2_Formin_sf"/>
</dbReference>
<evidence type="ECO:0000256" key="2">
    <source>
        <dbReference type="SAM" id="MobiDB-lite"/>
    </source>
</evidence>
<accession>A0A3Q3XJX9</accession>
<dbReference type="GO" id="GO:0030866">
    <property type="term" value="P:cortical actin cytoskeleton organization"/>
    <property type="evidence" value="ECO:0007669"/>
    <property type="project" value="TreeGrafter"/>
</dbReference>
<feature type="domain" description="FH2" evidence="4">
    <location>
        <begin position="1"/>
        <end position="296"/>
    </location>
</feature>
<name>A0A3Q3XJX9_MOLML</name>
<dbReference type="OMA" id="VPRIEPK"/>
<evidence type="ECO:0000256" key="1">
    <source>
        <dbReference type="ARBA" id="ARBA00023449"/>
    </source>
</evidence>
<sequence>MCFIKFPSRLPLFLIHWGNLSLLYRYDQQSLSIDFLELLEPFIPSDYELKLLVNYEKDGRPLDELADEDQFMLRFGKIPRLKQRINTLTFMGNFPDTVKRLQPVTTGLHHRCIVLAFGNYMNSSKRGAAYGFRLQSLDLLLETKSTDRSQTLLHFITNIIEEKYPDLVNFHTELHFVDKAALVSLDNILQDIRSLERGMETTKKEFLVQDDSPVLKEFIKTNSKQLESLIKDSKTAQEAYGSVVEYFGENPKTTQPSMFFPLFGRFIKGYKTVQQQIEQKKKMERQSSEEKEQLSPNKPGANKGPAMPKMPQMDLIAELKRRQTKPQVREGKDGALEDIITDLRNTPYRRTDGRRCAQRQDT</sequence>
<feature type="compositionally biased region" description="Basic and acidic residues" evidence="2">
    <location>
        <begin position="278"/>
        <end position="293"/>
    </location>
</feature>
<dbReference type="GO" id="GO:0008360">
    <property type="term" value="P:regulation of cell shape"/>
    <property type="evidence" value="ECO:0007669"/>
    <property type="project" value="TreeGrafter"/>
</dbReference>
<dbReference type="PANTHER" id="PTHR45857">
    <property type="entry name" value="FORMIN-LIKE PROTEIN"/>
    <property type="match status" value="1"/>
</dbReference>
<dbReference type="InterPro" id="IPR014767">
    <property type="entry name" value="DAD_dom"/>
</dbReference>
<dbReference type="GO" id="GO:0005829">
    <property type="term" value="C:cytosol"/>
    <property type="evidence" value="ECO:0007669"/>
    <property type="project" value="TreeGrafter"/>
</dbReference>
<dbReference type="AlphaFoldDB" id="A0A3Q3XJX9"/>
<evidence type="ECO:0008006" key="7">
    <source>
        <dbReference type="Google" id="ProtNLM"/>
    </source>
</evidence>
<dbReference type="GO" id="GO:0051015">
    <property type="term" value="F:actin filament binding"/>
    <property type="evidence" value="ECO:0007669"/>
    <property type="project" value="TreeGrafter"/>
</dbReference>
<evidence type="ECO:0000313" key="6">
    <source>
        <dbReference type="Proteomes" id="UP000261620"/>
    </source>
</evidence>
<comment type="similarity">
    <text evidence="1">Belongs to the formin homology family.</text>
</comment>
<dbReference type="PANTHER" id="PTHR45857:SF2">
    <property type="entry name" value="FORMIN-LIKE PROTEIN 1"/>
    <property type="match status" value="1"/>
</dbReference>
<evidence type="ECO:0000313" key="5">
    <source>
        <dbReference type="Ensembl" id="ENSMMOP00000027099.1"/>
    </source>
</evidence>
<dbReference type="Gene3D" id="1.20.58.2220">
    <property type="entry name" value="Formin, FH2 domain"/>
    <property type="match status" value="1"/>
</dbReference>
<dbReference type="GO" id="GO:0016477">
    <property type="term" value="P:cell migration"/>
    <property type="evidence" value="ECO:0007669"/>
    <property type="project" value="TreeGrafter"/>
</dbReference>
<dbReference type="SMART" id="SM00498">
    <property type="entry name" value="FH2"/>
    <property type="match status" value="1"/>
</dbReference>
<reference evidence="5" key="2">
    <citation type="submission" date="2025-09" db="UniProtKB">
        <authorList>
            <consortium name="Ensembl"/>
        </authorList>
    </citation>
    <scope>IDENTIFICATION</scope>
</reference>
<proteinExistence type="inferred from homology"/>
<evidence type="ECO:0000259" key="4">
    <source>
        <dbReference type="PROSITE" id="PS51444"/>
    </source>
</evidence>